<feature type="compositionally biased region" description="Basic and acidic residues" evidence="1">
    <location>
        <begin position="62"/>
        <end position="82"/>
    </location>
</feature>
<protein>
    <submittedName>
        <fullName evidence="2">Uncharacterized protein</fullName>
    </submittedName>
</protein>
<accession>A0A1Q9EW88</accession>
<keyword evidence="3" id="KW-1185">Reference proteome</keyword>
<name>A0A1Q9EW88_SYMMI</name>
<dbReference type="OrthoDB" id="425801at2759"/>
<gene>
    <name evidence="2" type="ORF">AK812_SmicGene4529</name>
</gene>
<comment type="caution">
    <text evidence="2">The sequence shown here is derived from an EMBL/GenBank/DDBJ whole genome shotgun (WGS) entry which is preliminary data.</text>
</comment>
<reference evidence="2 3" key="1">
    <citation type="submission" date="2016-02" db="EMBL/GenBank/DDBJ databases">
        <title>Genome analysis of coral dinoflagellate symbionts highlights evolutionary adaptations to a symbiotic lifestyle.</title>
        <authorList>
            <person name="Aranda M."/>
            <person name="Li Y."/>
            <person name="Liew Y.J."/>
            <person name="Baumgarten S."/>
            <person name="Simakov O."/>
            <person name="Wilson M."/>
            <person name="Piel J."/>
            <person name="Ashoor H."/>
            <person name="Bougouffa S."/>
            <person name="Bajic V.B."/>
            <person name="Ryu T."/>
            <person name="Ravasi T."/>
            <person name="Bayer T."/>
            <person name="Micklem G."/>
            <person name="Kim H."/>
            <person name="Bhak J."/>
            <person name="Lajeunesse T.C."/>
            <person name="Voolstra C.R."/>
        </authorList>
    </citation>
    <scope>NUCLEOTIDE SEQUENCE [LARGE SCALE GENOMIC DNA]</scope>
    <source>
        <strain evidence="2 3">CCMP2467</strain>
    </source>
</reference>
<evidence type="ECO:0000256" key="1">
    <source>
        <dbReference type="SAM" id="MobiDB-lite"/>
    </source>
</evidence>
<dbReference type="EMBL" id="LSRX01000056">
    <property type="protein sequence ID" value="OLQ11645.1"/>
    <property type="molecule type" value="Genomic_DNA"/>
</dbReference>
<proteinExistence type="predicted"/>
<evidence type="ECO:0000313" key="2">
    <source>
        <dbReference type="EMBL" id="OLQ11645.1"/>
    </source>
</evidence>
<sequence>MKLKGKSSKHDQILGAVQRRDFAAFMPRLSQSAEVFAETLVCGASAQFAAEIRVQLAGDAAMGKEDEREREDRGDRDRDRKEKKEKKKRRSASSESAERNEPFFGSSITPLSDIHKLDVDRSRCRTRMMSDWITTLGLDRYLLCCNVQHEQTSVNGEMKVVQLTSDVLETRLAHPVHLLTEQDSFDVTVSPRAGAMGEWTRQLQMTPRQHDFRDRIQLPRLLRYPLPPDALPDEPEDKRRATLLRVFQDFVLDLHRGMHMTQISSSQEYSDIHCQILENLETLKIDQGSGCIIEFPLSAVSKVYRIVKNDDRWFSAGSLTGPTPMPPLPLSNAEHIVVVEFMKRKLAFVFGDMAASQRFLMCMELLIRRAQESSEVRVPGQKPDSLIPMFSGTQGHKKPGERFAQPLPRQMHGEEESLLALCGCESASETATKM</sequence>
<organism evidence="2 3">
    <name type="scientific">Symbiodinium microadriaticum</name>
    <name type="common">Dinoflagellate</name>
    <name type="synonym">Zooxanthella microadriatica</name>
    <dbReference type="NCBI Taxonomy" id="2951"/>
    <lineage>
        <taxon>Eukaryota</taxon>
        <taxon>Sar</taxon>
        <taxon>Alveolata</taxon>
        <taxon>Dinophyceae</taxon>
        <taxon>Suessiales</taxon>
        <taxon>Symbiodiniaceae</taxon>
        <taxon>Symbiodinium</taxon>
    </lineage>
</organism>
<dbReference type="OMA" id="DIHCQIL"/>
<dbReference type="AlphaFoldDB" id="A0A1Q9EW88"/>
<dbReference type="Proteomes" id="UP000186817">
    <property type="component" value="Unassembled WGS sequence"/>
</dbReference>
<feature type="region of interest" description="Disordered" evidence="1">
    <location>
        <begin position="60"/>
        <end position="105"/>
    </location>
</feature>
<evidence type="ECO:0000313" key="3">
    <source>
        <dbReference type="Proteomes" id="UP000186817"/>
    </source>
</evidence>